<reference evidence="2" key="1">
    <citation type="submission" date="2021-04" db="EMBL/GenBank/DDBJ databases">
        <authorList>
            <consortium name="Molecular Ecology Group"/>
        </authorList>
    </citation>
    <scope>NUCLEOTIDE SEQUENCE</scope>
</reference>
<name>A0A8S4A845_9EUPU</name>
<feature type="transmembrane region" description="Helical" evidence="1">
    <location>
        <begin position="7"/>
        <end position="28"/>
    </location>
</feature>
<protein>
    <submittedName>
        <fullName evidence="2">Uncharacterized protein</fullName>
    </submittedName>
</protein>
<evidence type="ECO:0000313" key="2">
    <source>
        <dbReference type="EMBL" id="CAG5136372.1"/>
    </source>
</evidence>
<proteinExistence type="predicted"/>
<sequence>MASEIQSYFVGIYIVLFCCIPITSSFLLDDRKVNCPNPASHCLNETYNMVFENLGCLGCQTGCQPGYIMTANPRYFVSGNGTDGSYTYEGLAIPRSKNVSEPQWLCFAGTTCPFGYFLSKIGSFDSCAYCGEGCMTCQSYDNCDNCVLGYWVTHNTGTSVSASTCTNSGVLCPQPRDGWHCKHQVYARAVVGCSGCVICEDGYLPTSNPNYRRSADKVTSTYSYMGLQIPGSIDITEGRYTCIKGNTCPAGFSNVTRNGLQLCE</sequence>
<dbReference type="Proteomes" id="UP000678393">
    <property type="component" value="Unassembled WGS sequence"/>
</dbReference>
<dbReference type="OrthoDB" id="6055607at2759"/>
<dbReference type="AlphaFoldDB" id="A0A8S4A845"/>
<comment type="caution">
    <text evidence="2">The sequence shown here is derived from an EMBL/GenBank/DDBJ whole genome shotgun (WGS) entry which is preliminary data.</text>
</comment>
<keyword evidence="1" id="KW-0472">Membrane</keyword>
<gene>
    <name evidence="2" type="ORF">CUNI_LOCUS21930</name>
</gene>
<accession>A0A8S4A845</accession>
<dbReference type="EMBL" id="CAJHNH020008525">
    <property type="protein sequence ID" value="CAG5136372.1"/>
    <property type="molecule type" value="Genomic_DNA"/>
</dbReference>
<feature type="non-terminal residue" evidence="2">
    <location>
        <position position="264"/>
    </location>
</feature>
<dbReference type="Gene3D" id="2.10.220.10">
    <property type="entry name" value="Hormone Receptor, Insulin-like Growth Factor Receptor 1, Chain A, domain 2"/>
    <property type="match status" value="1"/>
</dbReference>
<keyword evidence="3" id="KW-1185">Reference proteome</keyword>
<keyword evidence="1" id="KW-1133">Transmembrane helix</keyword>
<keyword evidence="1" id="KW-0812">Transmembrane</keyword>
<organism evidence="2 3">
    <name type="scientific">Candidula unifasciata</name>
    <dbReference type="NCBI Taxonomy" id="100452"/>
    <lineage>
        <taxon>Eukaryota</taxon>
        <taxon>Metazoa</taxon>
        <taxon>Spiralia</taxon>
        <taxon>Lophotrochozoa</taxon>
        <taxon>Mollusca</taxon>
        <taxon>Gastropoda</taxon>
        <taxon>Heterobranchia</taxon>
        <taxon>Euthyneura</taxon>
        <taxon>Panpulmonata</taxon>
        <taxon>Eupulmonata</taxon>
        <taxon>Stylommatophora</taxon>
        <taxon>Helicina</taxon>
        <taxon>Helicoidea</taxon>
        <taxon>Geomitridae</taxon>
        <taxon>Candidula</taxon>
    </lineage>
</organism>
<evidence type="ECO:0000313" key="3">
    <source>
        <dbReference type="Proteomes" id="UP000678393"/>
    </source>
</evidence>
<evidence type="ECO:0000256" key="1">
    <source>
        <dbReference type="SAM" id="Phobius"/>
    </source>
</evidence>